<evidence type="ECO:0000313" key="1">
    <source>
        <dbReference type="EMBL" id="KAJ3476989.1"/>
    </source>
</evidence>
<keyword evidence="2" id="KW-1185">Reference proteome</keyword>
<gene>
    <name evidence="1" type="ORF">NLG97_g8962</name>
</gene>
<evidence type="ECO:0000313" key="2">
    <source>
        <dbReference type="Proteomes" id="UP001148737"/>
    </source>
</evidence>
<reference evidence="1" key="1">
    <citation type="submission" date="2022-07" db="EMBL/GenBank/DDBJ databases">
        <title>Genome Sequence of Lecanicillium saksenae.</title>
        <authorList>
            <person name="Buettner E."/>
        </authorList>
    </citation>
    <scope>NUCLEOTIDE SEQUENCE</scope>
    <source>
        <strain evidence="1">VT-O1</strain>
    </source>
</reference>
<comment type="caution">
    <text evidence="1">The sequence shown here is derived from an EMBL/GenBank/DDBJ whole genome shotgun (WGS) entry which is preliminary data.</text>
</comment>
<name>A0ACC1QJ21_9HYPO</name>
<protein>
    <submittedName>
        <fullName evidence="1">Uncharacterized protein</fullName>
    </submittedName>
</protein>
<dbReference type="Proteomes" id="UP001148737">
    <property type="component" value="Unassembled WGS sequence"/>
</dbReference>
<organism evidence="1 2">
    <name type="scientific">Lecanicillium saksenae</name>
    <dbReference type="NCBI Taxonomy" id="468837"/>
    <lineage>
        <taxon>Eukaryota</taxon>
        <taxon>Fungi</taxon>
        <taxon>Dikarya</taxon>
        <taxon>Ascomycota</taxon>
        <taxon>Pezizomycotina</taxon>
        <taxon>Sordariomycetes</taxon>
        <taxon>Hypocreomycetidae</taxon>
        <taxon>Hypocreales</taxon>
        <taxon>Cordycipitaceae</taxon>
        <taxon>Lecanicillium</taxon>
    </lineage>
</organism>
<proteinExistence type="predicted"/>
<dbReference type="EMBL" id="JANAKD010001717">
    <property type="protein sequence ID" value="KAJ3476989.1"/>
    <property type="molecule type" value="Genomic_DNA"/>
</dbReference>
<accession>A0ACC1QJ21</accession>
<sequence>MKTASFVAAALLAAAGDAAQFGNTTNSNTTTQQNGPLAHSPPFYPSPWMDPKAPGWEDAYAKAKAFVSQLTLAEKVNITTGVGWMGEKCVGNVGSVPRMGLKSLCMQDGPLGLRFSDYNSAFPVGVTAGASWARHIWRDRVVL</sequence>